<feature type="compositionally biased region" description="Polar residues" evidence="1">
    <location>
        <begin position="433"/>
        <end position="443"/>
    </location>
</feature>
<dbReference type="Pfam" id="PF13589">
    <property type="entry name" value="HATPase_c_3"/>
    <property type="match status" value="1"/>
</dbReference>
<keyword evidence="4" id="KW-1185">Reference proteome</keyword>
<feature type="domain" description="Histidine kinase/HSP90-like ATPase" evidence="2">
    <location>
        <begin position="19"/>
        <end position="129"/>
    </location>
</feature>
<dbReference type="EMBL" id="JAUSTY010000007">
    <property type="protein sequence ID" value="MDQ0166136.1"/>
    <property type="molecule type" value="Genomic_DNA"/>
</dbReference>
<evidence type="ECO:0000259" key="2">
    <source>
        <dbReference type="SMART" id="SM00387"/>
    </source>
</evidence>
<name>A0ABT9VYR7_9BACI</name>
<sequence>MVEMDIKIPYQKQLEVISEVASPLVVITELIKNAFDECAKEITVEIDTVNNEIEIIDTGYGFSEESIKMLAEPGQSYKKRNNRNLNAHNKVFAGSMGIGLFSIFSIADRFEIITKGEDGEFIIFGDPEKISYDRVFDRIEEGTKVSLINVGKSDIKVLIEDIKMDKLKHISLCNYNKEYYLFELNVKVDGITQDLTSPFVEDLYNSDTCNFKSKIEFSYNKIKRELTYQYIRKNETIINSKPVVIKFDRDFEIGDLLLNHYSIKRVERKEDFMFLPLEANTVSDFEGAFYIREGNKGFKEVSKFGPAVRMYVNGFGMYNYLEREKDWLKLSYLTANVKNSGIKPNNTIGYIAFNHFIEPDEELKISKERSHFYDKTPYRTFYEMVYNVVTLLTFNIDVAARNKNDRDKYFTEEYLKHYDQSLNKGTTFEGLSENGTASDQTDASQTGSNQTGQNQTESEQTDANQTESNQTGQNQTESEQTDANQTESEQTDTNQTGSNHSDANQTNSNQTGGPTPSGDAPGTFFEYISWDGKLNPNDNNHKGLIIALNELHKMSIKKIKEDKREEKLYSVFPVSAGMLLRTAYEQALILHLKRVGQWNVLTKQNNFPMLSNIETHIKQNIKSVFTDKDMRRAFGNIISIRSRDFLNSNIHNPGLIRATSSTLEGITNGGMYSLINLIINNT</sequence>
<comment type="caution">
    <text evidence="3">The sequence shown here is derived from an EMBL/GenBank/DDBJ whole genome shotgun (WGS) entry which is preliminary data.</text>
</comment>
<dbReference type="InterPro" id="IPR003594">
    <property type="entry name" value="HATPase_dom"/>
</dbReference>
<feature type="region of interest" description="Disordered" evidence="1">
    <location>
        <begin position="426"/>
        <end position="524"/>
    </location>
</feature>
<evidence type="ECO:0000313" key="3">
    <source>
        <dbReference type="EMBL" id="MDQ0166136.1"/>
    </source>
</evidence>
<evidence type="ECO:0000313" key="4">
    <source>
        <dbReference type="Proteomes" id="UP001235840"/>
    </source>
</evidence>
<feature type="compositionally biased region" description="Polar residues" evidence="1">
    <location>
        <begin position="457"/>
        <end position="514"/>
    </location>
</feature>
<reference evidence="3 4" key="1">
    <citation type="submission" date="2023-07" db="EMBL/GenBank/DDBJ databases">
        <title>Genomic Encyclopedia of Type Strains, Phase IV (KMG-IV): sequencing the most valuable type-strain genomes for metagenomic binning, comparative biology and taxonomic classification.</title>
        <authorList>
            <person name="Goeker M."/>
        </authorList>
    </citation>
    <scope>NUCLEOTIDE SEQUENCE [LARGE SCALE GENOMIC DNA]</scope>
    <source>
        <strain evidence="3 4">DSM 12751</strain>
    </source>
</reference>
<accession>A0ABT9VYR7</accession>
<protein>
    <recommendedName>
        <fullName evidence="2">Histidine kinase/HSP90-like ATPase domain-containing protein</fullName>
    </recommendedName>
</protein>
<dbReference type="Proteomes" id="UP001235840">
    <property type="component" value="Unassembled WGS sequence"/>
</dbReference>
<dbReference type="SUPFAM" id="SSF55874">
    <property type="entry name" value="ATPase domain of HSP90 chaperone/DNA topoisomerase II/histidine kinase"/>
    <property type="match status" value="1"/>
</dbReference>
<proteinExistence type="predicted"/>
<evidence type="ECO:0000256" key="1">
    <source>
        <dbReference type="SAM" id="MobiDB-lite"/>
    </source>
</evidence>
<dbReference type="RefSeq" id="WP_307394116.1">
    <property type="nucleotide sequence ID" value="NZ_BAAADK010000048.1"/>
</dbReference>
<organism evidence="3 4">
    <name type="scientific">Caldalkalibacillus horti</name>
    <dbReference type="NCBI Taxonomy" id="77523"/>
    <lineage>
        <taxon>Bacteria</taxon>
        <taxon>Bacillati</taxon>
        <taxon>Bacillota</taxon>
        <taxon>Bacilli</taxon>
        <taxon>Bacillales</taxon>
        <taxon>Bacillaceae</taxon>
        <taxon>Caldalkalibacillus</taxon>
    </lineage>
</organism>
<dbReference type="SMART" id="SM00387">
    <property type="entry name" value="HATPase_c"/>
    <property type="match status" value="1"/>
</dbReference>
<dbReference type="Gene3D" id="3.30.565.10">
    <property type="entry name" value="Histidine kinase-like ATPase, C-terminal domain"/>
    <property type="match status" value="1"/>
</dbReference>
<gene>
    <name evidence="3" type="ORF">J2S11_002037</name>
</gene>
<feature type="compositionally biased region" description="Low complexity" evidence="1">
    <location>
        <begin position="444"/>
        <end position="456"/>
    </location>
</feature>
<dbReference type="InterPro" id="IPR036890">
    <property type="entry name" value="HATPase_C_sf"/>
</dbReference>